<accession>A0A1X2HAW6</accession>
<organism evidence="2 3">
    <name type="scientific">Syncephalastrum racemosum</name>
    <name type="common">Filamentous fungus</name>
    <dbReference type="NCBI Taxonomy" id="13706"/>
    <lineage>
        <taxon>Eukaryota</taxon>
        <taxon>Fungi</taxon>
        <taxon>Fungi incertae sedis</taxon>
        <taxon>Mucoromycota</taxon>
        <taxon>Mucoromycotina</taxon>
        <taxon>Mucoromycetes</taxon>
        <taxon>Mucorales</taxon>
        <taxon>Syncephalastraceae</taxon>
        <taxon>Syncephalastrum</taxon>
    </lineage>
</organism>
<dbReference type="EMBL" id="MCGN01000006">
    <property type="protein sequence ID" value="ORY95344.1"/>
    <property type="molecule type" value="Genomic_DNA"/>
</dbReference>
<keyword evidence="3" id="KW-1185">Reference proteome</keyword>
<evidence type="ECO:0000313" key="3">
    <source>
        <dbReference type="Proteomes" id="UP000242180"/>
    </source>
</evidence>
<dbReference type="AlphaFoldDB" id="A0A1X2HAW6"/>
<sequence length="225" mass="24581">MDDKKVKMKGSKLLGTAIQGDHSSHGISSSSSVSSSSVMTSRRAGFERLVGKGNANTANLSWVISYSLLLGSVASKNPRSRALSAEQDLRTVRCERDDRGVEREELIQRFLTSGALLAAAAAMCLGSLCTGTNIIMLSVMAGFIILEELKHLWLLGSLGTEASGRRMPREHVLQVMKHFSSFARQKNLRHLDSLEWVPGPEALRSEDEGSPTRIEAPKHIWLAHS</sequence>
<reference evidence="2 3" key="1">
    <citation type="submission" date="2016-07" db="EMBL/GenBank/DDBJ databases">
        <title>Pervasive Adenine N6-methylation of Active Genes in Fungi.</title>
        <authorList>
            <consortium name="DOE Joint Genome Institute"/>
            <person name="Mondo S.J."/>
            <person name="Dannebaum R.O."/>
            <person name="Kuo R.C."/>
            <person name="Labutti K."/>
            <person name="Haridas S."/>
            <person name="Kuo A."/>
            <person name="Salamov A."/>
            <person name="Ahrendt S.R."/>
            <person name="Lipzen A."/>
            <person name="Sullivan W."/>
            <person name="Andreopoulos W.B."/>
            <person name="Clum A."/>
            <person name="Lindquist E."/>
            <person name="Daum C."/>
            <person name="Ramamoorthy G.K."/>
            <person name="Gryganskyi A."/>
            <person name="Culley D."/>
            <person name="Magnuson J.K."/>
            <person name="James T.Y."/>
            <person name="O'Malley M.A."/>
            <person name="Stajich J.E."/>
            <person name="Spatafora J.W."/>
            <person name="Visel A."/>
            <person name="Grigoriev I.V."/>
        </authorList>
    </citation>
    <scope>NUCLEOTIDE SEQUENCE [LARGE SCALE GENOMIC DNA]</scope>
    <source>
        <strain evidence="2 3">NRRL 2496</strain>
    </source>
</reference>
<protein>
    <submittedName>
        <fullName evidence="2">Uncharacterized protein</fullName>
    </submittedName>
</protein>
<comment type="caution">
    <text evidence="2">The sequence shown here is derived from an EMBL/GenBank/DDBJ whole genome shotgun (WGS) entry which is preliminary data.</text>
</comment>
<name>A0A1X2HAW6_SYNRA</name>
<proteinExistence type="predicted"/>
<evidence type="ECO:0000256" key="1">
    <source>
        <dbReference type="SAM" id="Phobius"/>
    </source>
</evidence>
<keyword evidence="1" id="KW-0472">Membrane</keyword>
<dbReference type="InParanoid" id="A0A1X2HAW6"/>
<keyword evidence="1" id="KW-1133">Transmembrane helix</keyword>
<gene>
    <name evidence="2" type="ORF">BCR43DRAFT_505865</name>
</gene>
<evidence type="ECO:0000313" key="2">
    <source>
        <dbReference type="EMBL" id="ORY95344.1"/>
    </source>
</evidence>
<keyword evidence="1" id="KW-0812">Transmembrane</keyword>
<feature type="transmembrane region" description="Helical" evidence="1">
    <location>
        <begin position="116"/>
        <end position="146"/>
    </location>
</feature>
<dbReference type="Proteomes" id="UP000242180">
    <property type="component" value="Unassembled WGS sequence"/>
</dbReference>